<gene>
    <name evidence="7" type="ORF">ACFO4N_10150</name>
</gene>
<dbReference type="InterPro" id="IPR051395">
    <property type="entry name" value="Cytochrome_c_Peroxidase/MauG"/>
</dbReference>
<evidence type="ECO:0000313" key="7">
    <source>
        <dbReference type="EMBL" id="MFC4619074.1"/>
    </source>
</evidence>
<keyword evidence="2 4" id="KW-0479">Metal-binding</keyword>
<dbReference type="RefSeq" id="WP_376846173.1">
    <property type="nucleotide sequence ID" value="NZ_JBHSFW010000005.1"/>
</dbReference>
<sequence>MRKKRYWLGVVVAVLCVVFVLVVWRGTFEYAYTPRTGKVLNTQKKMIGYDQLGRFTTDDRLQNLSMETGTIKVDHRLLNLGKNAFYKETFGNEIFLTDIMGILNGPLTFPNIMKSIAALKGKGTSNLRVPLAKDITIDGHTFRKGEKINTGIDIPKGAYAPLGMPIHYDHGKIRVGISCAACHATVDRLSKNVVEGAPNKDLNLGLLMAMATNSSSYFTHTQIASIKNFVIDKSRTVTASDGQKVPLPDPKKLEKEVDRQLIHWPAGNFDSTIDMKANPSQIPDSFTKGDFPYGWSGFAQVGPFHGLSVFSNNVHAQNTDPLSQADISRALFGIDKEVYIGTILQNAASPRFRYHPHKDSDKPSRFFAKVDPTPGTPGVNELVKNPEYPKMTAAAPDGLIASSPGRKVNEENNAMAAWQNTIVPPKAKVKLEPTAVVEGRKVFVDAGCMTCHAGAYLTNNQIVPVQKVGTDPSRAAALKKTEKQFGVATQYAPDTPVPLPANPKVIKVPGAPLGKNQRNLGFAHGSSIGGYKTPSLNGLYWTAPYLHDGGVAVGPDVKKDLGIPGTLAKGTDIDPVNSLRAMVDRRLRAKVIEANRQADLNKLHVTGAGHAFWVDGRTGFTKKQQDALIQYLLSVVK</sequence>
<dbReference type="Gene3D" id="1.10.760.10">
    <property type="entry name" value="Cytochrome c-like domain"/>
    <property type="match status" value="1"/>
</dbReference>
<dbReference type="SUPFAM" id="SSF46626">
    <property type="entry name" value="Cytochrome c"/>
    <property type="match status" value="1"/>
</dbReference>
<reference evidence="8" key="1">
    <citation type="journal article" date="2019" name="Int. J. Syst. Evol. Microbiol.">
        <title>The Global Catalogue of Microorganisms (GCM) 10K type strain sequencing project: providing services to taxonomists for standard genome sequencing and annotation.</title>
        <authorList>
            <consortium name="The Broad Institute Genomics Platform"/>
            <consortium name="The Broad Institute Genome Sequencing Center for Infectious Disease"/>
            <person name="Wu L."/>
            <person name="Ma J."/>
        </authorList>
    </citation>
    <scope>NUCLEOTIDE SEQUENCE [LARGE SCALE GENOMIC DNA]</scope>
    <source>
        <strain evidence="8">CGMCC 1.16306</strain>
    </source>
</reference>
<evidence type="ECO:0000256" key="3">
    <source>
        <dbReference type="ARBA" id="ARBA00023004"/>
    </source>
</evidence>
<evidence type="ECO:0000313" key="8">
    <source>
        <dbReference type="Proteomes" id="UP001596022"/>
    </source>
</evidence>
<dbReference type="InterPro" id="IPR036909">
    <property type="entry name" value="Cyt_c-like_dom_sf"/>
</dbReference>
<feature type="domain" description="Cytochrome c" evidence="6">
    <location>
        <begin position="434"/>
        <end position="637"/>
    </location>
</feature>
<evidence type="ECO:0000259" key="6">
    <source>
        <dbReference type="PROSITE" id="PS51007"/>
    </source>
</evidence>
<keyword evidence="1 4" id="KW-0349">Heme</keyword>
<evidence type="ECO:0000256" key="2">
    <source>
        <dbReference type="ARBA" id="ARBA00022723"/>
    </source>
</evidence>
<dbReference type="PANTHER" id="PTHR30600:SF9">
    <property type="entry name" value="BLR7738 PROTEIN"/>
    <property type="match status" value="1"/>
</dbReference>
<name>A0ABV9GND9_9BACL</name>
<dbReference type="PROSITE" id="PS51007">
    <property type="entry name" value="CYTC"/>
    <property type="match status" value="1"/>
</dbReference>
<protein>
    <submittedName>
        <fullName evidence="7">Electron transport protein</fullName>
    </submittedName>
</protein>
<dbReference type="EMBL" id="JBHSFW010000005">
    <property type="protein sequence ID" value="MFC4619074.1"/>
    <property type="molecule type" value="Genomic_DNA"/>
</dbReference>
<evidence type="ECO:0000256" key="1">
    <source>
        <dbReference type="ARBA" id="ARBA00022617"/>
    </source>
</evidence>
<evidence type="ECO:0000256" key="4">
    <source>
        <dbReference type="PROSITE-ProRule" id="PRU00433"/>
    </source>
</evidence>
<evidence type="ECO:0000256" key="5">
    <source>
        <dbReference type="SAM" id="MobiDB-lite"/>
    </source>
</evidence>
<keyword evidence="3 4" id="KW-0408">Iron</keyword>
<organism evidence="7 8">
    <name type="scientific">Camelliibacillus cellulosilyticus</name>
    <dbReference type="NCBI Taxonomy" id="2174486"/>
    <lineage>
        <taxon>Bacteria</taxon>
        <taxon>Bacillati</taxon>
        <taxon>Bacillota</taxon>
        <taxon>Bacilli</taxon>
        <taxon>Bacillales</taxon>
        <taxon>Sporolactobacillaceae</taxon>
        <taxon>Camelliibacillus</taxon>
    </lineage>
</organism>
<comment type="caution">
    <text evidence="7">The sequence shown here is derived from an EMBL/GenBank/DDBJ whole genome shotgun (WGS) entry which is preliminary data.</text>
</comment>
<keyword evidence="8" id="KW-1185">Reference proteome</keyword>
<feature type="region of interest" description="Disordered" evidence="5">
    <location>
        <begin position="354"/>
        <end position="381"/>
    </location>
</feature>
<accession>A0ABV9GND9</accession>
<dbReference type="Proteomes" id="UP001596022">
    <property type="component" value="Unassembled WGS sequence"/>
</dbReference>
<dbReference type="PANTHER" id="PTHR30600">
    <property type="entry name" value="CYTOCHROME C PEROXIDASE-RELATED"/>
    <property type="match status" value="1"/>
</dbReference>
<proteinExistence type="predicted"/>
<dbReference type="InterPro" id="IPR009056">
    <property type="entry name" value="Cyt_c-like_dom"/>
</dbReference>